<proteinExistence type="inferred from homology"/>
<dbReference type="EC" id="5.2.1.8" evidence="9"/>
<keyword evidence="6" id="KW-0143">Chaperone</keyword>
<keyword evidence="12" id="KW-1185">Reference proteome</keyword>
<dbReference type="AlphaFoldDB" id="L0JZM9"/>
<reference evidence="11 12" key="1">
    <citation type="submission" date="2012-11" db="EMBL/GenBank/DDBJ databases">
        <title>FINISHED of Natronococcus occultus SP4, DSM 3396.</title>
        <authorList>
            <consortium name="DOE Joint Genome Institute"/>
            <person name="Eisen J."/>
            <person name="Huntemann M."/>
            <person name="Wei C.-L."/>
            <person name="Han J."/>
            <person name="Detter J.C."/>
            <person name="Han C."/>
            <person name="Tapia R."/>
            <person name="Chen A."/>
            <person name="Kyrpides N."/>
            <person name="Mavromatis K."/>
            <person name="Markowitz V."/>
            <person name="Szeto E."/>
            <person name="Ivanova N."/>
            <person name="Mikhailova N."/>
            <person name="Ovchinnikova G."/>
            <person name="Pagani I."/>
            <person name="Pati A."/>
            <person name="Goodwin L."/>
            <person name="Nordberg H.P."/>
            <person name="Cantor M.N."/>
            <person name="Hua S.X."/>
            <person name="Woyke T."/>
            <person name="Eisen J."/>
            <person name="Klenk H.-P."/>
            <person name="Klenk H.-P."/>
        </authorList>
    </citation>
    <scope>NUCLEOTIDE SEQUENCE [LARGE SCALE GENOMIC DNA]</scope>
    <source>
        <strain evidence="11 12">SP4</strain>
    </source>
</reference>
<evidence type="ECO:0000256" key="8">
    <source>
        <dbReference type="PROSITE-ProRule" id="PRU00277"/>
    </source>
</evidence>
<dbReference type="Pfam" id="PF00254">
    <property type="entry name" value="FKBP_C"/>
    <property type="match status" value="1"/>
</dbReference>
<evidence type="ECO:0000256" key="2">
    <source>
        <dbReference type="ARBA" id="ARBA00004496"/>
    </source>
</evidence>
<keyword evidence="4" id="KW-0963">Cytoplasm</keyword>
<dbReference type="GeneID" id="14404125"/>
<feature type="domain" description="PPIase FKBP-type" evidence="10">
    <location>
        <begin position="5"/>
        <end position="117"/>
    </location>
</feature>
<dbReference type="GO" id="GO:0003755">
    <property type="term" value="F:peptidyl-prolyl cis-trans isomerase activity"/>
    <property type="evidence" value="ECO:0007669"/>
    <property type="project" value="UniProtKB-UniRule"/>
</dbReference>
<dbReference type="eggNOG" id="arCOG00980">
    <property type="taxonomic scope" value="Archaea"/>
</dbReference>
<dbReference type="GO" id="GO:0042026">
    <property type="term" value="P:protein refolding"/>
    <property type="evidence" value="ECO:0007669"/>
    <property type="project" value="UniProtKB-ARBA"/>
</dbReference>
<dbReference type="OrthoDB" id="8615at2157"/>
<dbReference type="KEGG" id="nou:Natoc_2441"/>
<dbReference type="InterPro" id="IPR046357">
    <property type="entry name" value="PPIase_dom_sf"/>
</dbReference>
<comment type="similarity">
    <text evidence="3 9">Belongs to the FKBP-type PPIase family.</text>
</comment>
<dbReference type="STRING" id="694430.Natoc_2441"/>
<evidence type="ECO:0000256" key="7">
    <source>
        <dbReference type="ARBA" id="ARBA00023235"/>
    </source>
</evidence>
<keyword evidence="5 8" id="KW-0697">Rotamase</keyword>
<evidence type="ECO:0000256" key="9">
    <source>
        <dbReference type="RuleBase" id="RU003915"/>
    </source>
</evidence>
<dbReference type="Proteomes" id="UP000010878">
    <property type="component" value="Chromosome"/>
</dbReference>
<dbReference type="InterPro" id="IPR001179">
    <property type="entry name" value="PPIase_FKBP_dom"/>
</dbReference>
<comment type="catalytic activity">
    <reaction evidence="1 8 9">
        <text>[protein]-peptidylproline (omega=180) = [protein]-peptidylproline (omega=0)</text>
        <dbReference type="Rhea" id="RHEA:16237"/>
        <dbReference type="Rhea" id="RHEA-COMP:10747"/>
        <dbReference type="Rhea" id="RHEA-COMP:10748"/>
        <dbReference type="ChEBI" id="CHEBI:83833"/>
        <dbReference type="ChEBI" id="CHEBI:83834"/>
        <dbReference type="EC" id="5.2.1.8"/>
    </reaction>
</comment>
<organism evidence="11 12">
    <name type="scientific">Natronococcus occultus SP4</name>
    <dbReference type="NCBI Taxonomy" id="694430"/>
    <lineage>
        <taxon>Archaea</taxon>
        <taxon>Methanobacteriati</taxon>
        <taxon>Methanobacteriota</taxon>
        <taxon>Stenosarchaea group</taxon>
        <taxon>Halobacteria</taxon>
        <taxon>Halobacteriales</taxon>
        <taxon>Natrialbaceae</taxon>
        <taxon>Natronococcus</taxon>
    </lineage>
</organism>
<protein>
    <recommendedName>
        <fullName evidence="9">Peptidyl-prolyl cis-trans isomerase</fullName>
        <ecNumber evidence="9">5.2.1.8</ecNumber>
    </recommendedName>
</protein>
<dbReference type="GO" id="GO:0005737">
    <property type="term" value="C:cytoplasm"/>
    <property type="evidence" value="ECO:0007669"/>
    <property type="project" value="UniProtKB-SubCell"/>
</dbReference>
<dbReference type="Gene3D" id="2.40.10.330">
    <property type="match status" value="1"/>
</dbReference>
<dbReference type="Gene3D" id="3.10.50.40">
    <property type="match status" value="1"/>
</dbReference>
<comment type="subcellular location">
    <subcellularLocation>
        <location evidence="2">Cytoplasm</location>
    </subcellularLocation>
</comment>
<dbReference type="InterPro" id="IPR048261">
    <property type="entry name" value="SlpA/SlyD-like_ins_sf"/>
</dbReference>
<dbReference type="PANTHER" id="PTHR47861">
    <property type="entry name" value="FKBP-TYPE PEPTIDYL-PROLYL CIS-TRANS ISOMERASE SLYD"/>
    <property type="match status" value="1"/>
</dbReference>
<evidence type="ECO:0000313" key="12">
    <source>
        <dbReference type="Proteomes" id="UP000010878"/>
    </source>
</evidence>
<accession>L0JZM9</accession>
<dbReference type="RefSeq" id="WP_015321658.1">
    <property type="nucleotide sequence ID" value="NC_019974.1"/>
</dbReference>
<evidence type="ECO:0000256" key="1">
    <source>
        <dbReference type="ARBA" id="ARBA00000971"/>
    </source>
</evidence>
<keyword evidence="7 8" id="KW-0413">Isomerase</keyword>
<dbReference type="EMBL" id="CP003929">
    <property type="protein sequence ID" value="AGB38216.1"/>
    <property type="molecule type" value="Genomic_DNA"/>
</dbReference>
<gene>
    <name evidence="11" type="ORF">Natoc_2441</name>
</gene>
<evidence type="ECO:0000256" key="4">
    <source>
        <dbReference type="ARBA" id="ARBA00022490"/>
    </source>
</evidence>
<dbReference type="PANTHER" id="PTHR47861:SF3">
    <property type="entry name" value="FKBP-TYPE PEPTIDYL-PROLYL CIS-TRANS ISOMERASE SLYD"/>
    <property type="match status" value="1"/>
</dbReference>
<evidence type="ECO:0000256" key="5">
    <source>
        <dbReference type="ARBA" id="ARBA00023110"/>
    </source>
</evidence>
<sequence length="169" mass="18652">MVELGRIVVCQYTGRVVDDGEAGEPFDTTDAELAREAGIYHEHRNYEPLEIRVGQGEAVPGVERALREFEVDDEDVPAKTTIRLDPEEAFGEHDPDWVVELPLAEIDADETDAIEPETPVRDDDGKRGWITAIDDGTATVDFNHELAGVPVEIELDVLEIRDGSSATPE</sequence>
<evidence type="ECO:0000259" key="10">
    <source>
        <dbReference type="PROSITE" id="PS50059"/>
    </source>
</evidence>
<evidence type="ECO:0000256" key="3">
    <source>
        <dbReference type="ARBA" id="ARBA00006577"/>
    </source>
</evidence>
<dbReference type="SUPFAM" id="SSF54534">
    <property type="entry name" value="FKBP-like"/>
    <property type="match status" value="1"/>
</dbReference>
<evidence type="ECO:0000313" key="11">
    <source>
        <dbReference type="EMBL" id="AGB38216.1"/>
    </source>
</evidence>
<dbReference type="HOGENOM" id="CLU_098197_2_0_2"/>
<name>L0JZM9_9EURY</name>
<evidence type="ECO:0000256" key="6">
    <source>
        <dbReference type="ARBA" id="ARBA00023186"/>
    </source>
</evidence>
<dbReference type="PROSITE" id="PS50059">
    <property type="entry name" value="FKBP_PPIASE"/>
    <property type="match status" value="1"/>
</dbReference>